<evidence type="ECO:0000259" key="4">
    <source>
        <dbReference type="PROSITE" id="PS50995"/>
    </source>
</evidence>
<keyword evidence="2" id="KW-0238">DNA-binding</keyword>
<evidence type="ECO:0000313" key="6">
    <source>
        <dbReference type="Proteomes" id="UP001281656"/>
    </source>
</evidence>
<dbReference type="PANTHER" id="PTHR42756">
    <property type="entry name" value="TRANSCRIPTIONAL REGULATOR, MARR"/>
    <property type="match status" value="1"/>
</dbReference>
<feature type="domain" description="HTH marR-type" evidence="4">
    <location>
        <begin position="1"/>
        <end position="132"/>
    </location>
</feature>
<protein>
    <submittedName>
        <fullName evidence="5">MarR family transcriptional regulator</fullName>
    </submittedName>
</protein>
<dbReference type="PROSITE" id="PS50995">
    <property type="entry name" value="HTH_MARR_2"/>
    <property type="match status" value="1"/>
</dbReference>
<proteinExistence type="predicted"/>
<keyword evidence="3" id="KW-0804">Transcription</keyword>
<dbReference type="Pfam" id="PF01047">
    <property type="entry name" value="MarR"/>
    <property type="match status" value="1"/>
</dbReference>
<accession>A0ABU4JTQ0</accession>
<organism evidence="5 6">
    <name type="scientific">Clostridium tanneri</name>
    <dbReference type="NCBI Taxonomy" id="3037988"/>
    <lineage>
        <taxon>Bacteria</taxon>
        <taxon>Bacillati</taxon>
        <taxon>Bacillota</taxon>
        <taxon>Clostridia</taxon>
        <taxon>Eubacteriales</taxon>
        <taxon>Clostridiaceae</taxon>
        <taxon>Clostridium</taxon>
    </lineage>
</organism>
<dbReference type="InterPro" id="IPR036388">
    <property type="entry name" value="WH-like_DNA-bd_sf"/>
</dbReference>
<evidence type="ECO:0000256" key="3">
    <source>
        <dbReference type="ARBA" id="ARBA00023163"/>
    </source>
</evidence>
<dbReference type="PANTHER" id="PTHR42756:SF1">
    <property type="entry name" value="TRANSCRIPTIONAL REPRESSOR OF EMRAB OPERON"/>
    <property type="match status" value="1"/>
</dbReference>
<gene>
    <name evidence="5" type="ORF">P8V03_10260</name>
</gene>
<sequence length="140" mass="16665">MQGFFQRFLTIYRPLISKLNELLGEYDLSYSLWQVIIYLKTNGPSSLVDISSHYNIEKPSVTRRVHTLEEKLIVKEIVTKNRREKIIQLTELGEEIYQLCREKITKLEYSVMKDIPFEEQVNIFEVLPKILENITKEKEK</sequence>
<dbReference type="InterPro" id="IPR036390">
    <property type="entry name" value="WH_DNA-bd_sf"/>
</dbReference>
<dbReference type="Gene3D" id="1.10.10.10">
    <property type="entry name" value="Winged helix-like DNA-binding domain superfamily/Winged helix DNA-binding domain"/>
    <property type="match status" value="1"/>
</dbReference>
<reference evidence="5 6" key="1">
    <citation type="submission" date="2023-04" db="EMBL/GenBank/DDBJ databases">
        <title>Clostridium tannerae sp. nov., isolated from the fecal material of an alpaca.</title>
        <authorList>
            <person name="Miller S."/>
            <person name="Hendry M."/>
            <person name="King J."/>
            <person name="Sankaranarayanan K."/>
            <person name="Lawson P.A."/>
        </authorList>
    </citation>
    <scope>NUCLEOTIDE SEQUENCE [LARGE SCALE GENOMIC DNA]</scope>
    <source>
        <strain evidence="5 6">A1-XYC3</strain>
    </source>
</reference>
<name>A0ABU4JTQ0_9CLOT</name>
<comment type="caution">
    <text evidence="5">The sequence shown here is derived from an EMBL/GenBank/DDBJ whole genome shotgun (WGS) entry which is preliminary data.</text>
</comment>
<dbReference type="RefSeq" id="WP_261670355.1">
    <property type="nucleotide sequence ID" value="NZ_JARUJP010000010.1"/>
</dbReference>
<dbReference type="InterPro" id="IPR000835">
    <property type="entry name" value="HTH_MarR-typ"/>
</dbReference>
<keyword evidence="1" id="KW-0805">Transcription regulation</keyword>
<dbReference type="Proteomes" id="UP001281656">
    <property type="component" value="Unassembled WGS sequence"/>
</dbReference>
<dbReference type="SMART" id="SM00347">
    <property type="entry name" value="HTH_MARR"/>
    <property type="match status" value="1"/>
</dbReference>
<dbReference type="EMBL" id="JARUJP010000010">
    <property type="protein sequence ID" value="MDW8801534.1"/>
    <property type="molecule type" value="Genomic_DNA"/>
</dbReference>
<keyword evidence="6" id="KW-1185">Reference proteome</keyword>
<evidence type="ECO:0000313" key="5">
    <source>
        <dbReference type="EMBL" id="MDW8801534.1"/>
    </source>
</evidence>
<evidence type="ECO:0000256" key="1">
    <source>
        <dbReference type="ARBA" id="ARBA00023015"/>
    </source>
</evidence>
<dbReference type="SUPFAM" id="SSF46785">
    <property type="entry name" value="Winged helix' DNA-binding domain"/>
    <property type="match status" value="1"/>
</dbReference>
<evidence type="ECO:0000256" key="2">
    <source>
        <dbReference type="ARBA" id="ARBA00023125"/>
    </source>
</evidence>